<evidence type="ECO:0000256" key="1">
    <source>
        <dbReference type="ARBA" id="ARBA00023224"/>
    </source>
</evidence>
<dbReference type="eggNOG" id="COG0840">
    <property type="taxonomic scope" value="Bacteria"/>
</dbReference>
<gene>
    <name evidence="7" type="ordered locus">Adeg_1963</name>
</gene>
<dbReference type="SUPFAM" id="SSF58104">
    <property type="entry name" value="Methyl-accepting chemotaxis protein (MCP) signaling domain"/>
    <property type="match status" value="1"/>
</dbReference>
<dbReference type="Pfam" id="PF12729">
    <property type="entry name" value="4HB_MCP_1"/>
    <property type="match status" value="1"/>
</dbReference>
<dbReference type="KEGG" id="adg:Adeg_1963"/>
<proteinExistence type="inferred from homology"/>
<protein>
    <submittedName>
        <fullName evidence="7">Methyl-accepting chemotaxis sensory transducer</fullName>
    </submittedName>
</protein>
<dbReference type="PROSITE" id="PS50111">
    <property type="entry name" value="CHEMOTAXIS_TRANSDUC_2"/>
    <property type="match status" value="1"/>
</dbReference>
<dbReference type="HOGENOM" id="CLU_000445_107_27_9"/>
<dbReference type="Gene3D" id="6.10.340.10">
    <property type="match status" value="1"/>
</dbReference>
<keyword evidence="4" id="KW-0472">Membrane</keyword>
<feature type="domain" description="HAMP" evidence="6">
    <location>
        <begin position="216"/>
        <end position="269"/>
    </location>
</feature>
<evidence type="ECO:0000256" key="2">
    <source>
        <dbReference type="ARBA" id="ARBA00029447"/>
    </source>
</evidence>
<accession>C9R9R3</accession>
<dbReference type="SMART" id="SM00283">
    <property type="entry name" value="MA"/>
    <property type="match status" value="1"/>
</dbReference>
<dbReference type="CDD" id="cd11386">
    <property type="entry name" value="MCP_signal"/>
    <property type="match status" value="1"/>
</dbReference>
<dbReference type="GO" id="GO:0007165">
    <property type="term" value="P:signal transduction"/>
    <property type="evidence" value="ECO:0007669"/>
    <property type="project" value="UniProtKB-KW"/>
</dbReference>
<dbReference type="AlphaFoldDB" id="C9R9R3"/>
<dbReference type="Proteomes" id="UP000002620">
    <property type="component" value="Chromosome"/>
</dbReference>
<dbReference type="Pfam" id="PF00015">
    <property type="entry name" value="MCPsignal"/>
    <property type="match status" value="1"/>
</dbReference>
<keyword evidence="1 3" id="KW-0807">Transducer</keyword>
<dbReference type="FunFam" id="1.10.287.950:FF:000001">
    <property type="entry name" value="Methyl-accepting chemotaxis sensory transducer"/>
    <property type="match status" value="1"/>
</dbReference>
<evidence type="ECO:0000313" key="7">
    <source>
        <dbReference type="EMBL" id="ACX53042.1"/>
    </source>
</evidence>
<dbReference type="OrthoDB" id="9760371at2"/>
<dbReference type="InterPro" id="IPR024478">
    <property type="entry name" value="HlyB_4HB_MCP"/>
</dbReference>
<dbReference type="PROSITE" id="PS50885">
    <property type="entry name" value="HAMP"/>
    <property type="match status" value="1"/>
</dbReference>
<feature type="domain" description="Methyl-accepting transducer" evidence="5">
    <location>
        <begin position="267"/>
        <end position="517"/>
    </location>
</feature>
<dbReference type="Gene3D" id="1.10.287.950">
    <property type="entry name" value="Methyl-accepting chemotaxis protein"/>
    <property type="match status" value="1"/>
</dbReference>
<feature type="transmembrane region" description="Helical" evidence="4">
    <location>
        <begin position="20"/>
        <end position="42"/>
    </location>
</feature>
<evidence type="ECO:0000259" key="5">
    <source>
        <dbReference type="PROSITE" id="PS50111"/>
    </source>
</evidence>
<dbReference type="PRINTS" id="PR00260">
    <property type="entry name" value="CHEMTRNSDUCR"/>
</dbReference>
<dbReference type="GO" id="GO:0016020">
    <property type="term" value="C:membrane"/>
    <property type="evidence" value="ECO:0007669"/>
    <property type="project" value="InterPro"/>
</dbReference>
<evidence type="ECO:0000256" key="3">
    <source>
        <dbReference type="PROSITE-ProRule" id="PRU00284"/>
    </source>
</evidence>
<dbReference type="Pfam" id="PF00672">
    <property type="entry name" value="HAMP"/>
    <property type="match status" value="1"/>
</dbReference>
<dbReference type="InterPro" id="IPR004090">
    <property type="entry name" value="Chemotax_Me-accpt_rcpt"/>
</dbReference>
<evidence type="ECO:0000256" key="4">
    <source>
        <dbReference type="SAM" id="Phobius"/>
    </source>
</evidence>
<dbReference type="SMART" id="SM00304">
    <property type="entry name" value="HAMP"/>
    <property type="match status" value="3"/>
</dbReference>
<dbReference type="PANTHER" id="PTHR32089:SF112">
    <property type="entry name" value="LYSOZYME-LIKE PROTEIN-RELATED"/>
    <property type="match status" value="1"/>
</dbReference>
<dbReference type="CDD" id="cd06225">
    <property type="entry name" value="HAMP"/>
    <property type="match status" value="1"/>
</dbReference>
<name>C9R9R3_AMMDK</name>
<feature type="transmembrane region" description="Helical" evidence="4">
    <location>
        <begin position="195"/>
        <end position="215"/>
    </location>
</feature>
<evidence type="ECO:0000259" key="6">
    <source>
        <dbReference type="PROSITE" id="PS50885"/>
    </source>
</evidence>
<evidence type="ECO:0000313" key="8">
    <source>
        <dbReference type="Proteomes" id="UP000002620"/>
    </source>
</evidence>
<dbReference type="InterPro" id="IPR004089">
    <property type="entry name" value="MCPsignal_dom"/>
</dbReference>
<sequence length="539" mass="59049">MAQPEQKQKRERFFSVRLKLFGSFALVLILLAGTIAAGLWGLNKVRTQYDTVIDREHTWVYQSQQGTILMLLSNLDLREYLAQGNPASWTACKEKITQARNLLQRVSDASQDPQLDELVGQIQQKLSLYERTIERVKELQDKGQKEAATQLNRTEANPILKEAARIAQDMQDYLHKRANGKIEEARRYEAHTAQMALWGGLLAVLVGMGLAYLIGLQLAKPIKELEAAAMRIAEGDLMVKLPRIKSRDELGNLIRAIAFMLGSLRRLAAELNASARQLAEEAKNISQGAEQAANAATTSATSATQIAAAIEQVSASAQNLASTAQDMARHAQEGQVELDRMVKQMNTIQEVTRNATQAMHKLNQGAGEINRIVEVITSIADQTNLLALNAAIEAARAGEQGRGFAVVAGEVRKLAEQSANAAKDILKLIEAIQEETRKTTSLMDRNQQVVQEGTNIMQGVAQRFREILQAVNEFTAQTEEIARAAQEVAGNATNVAAAAQEQTATSEETASATQHLTQLAEKLKAVVGKFKYQTATKTS</sequence>
<organism evidence="7 8">
    <name type="scientific">Ammonifex degensii (strain DSM 10501 / KC4)</name>
    <dbReference type="NCBI Taxonomy" id="429009"/>
    <lineage>
        <taxon>Bacteria</taxon>
        <taxon>Bacillati</taxon>
        <taxon>Bacillota</taxon>
        <taxon>Clostridia</taxon>
        <taxon>Thermoanaerobacterales</taxon>
        <taxon>Thermoanaerobacteraceae</taxon>
        <taxon>Ammonifex</taxon>
    </lineage>
</organism>
<dbReference type="eggNOG" id="COG5278">
    <property type="taxonomic scope" value="Bacteria"/>
</dbReference>
<reference evidence="7 8" key="1">
    <citation type="submission" date="2009-10" db="EMBL/GenBank/DDBJ databases">
        <title>Complete sequence of chromosome of Ammonifex degensii KC4.</title>
        <authorList>
            <consortium name="US DOE Joint Genome Institute"/>
            <person name="Kerfeld C."/>
            <person name="Goodner B."/>
            <person name="Huber H."/>
            <person name="Stetter K."/>
            <person name="Lucas S."/>
            <person name="Copeland A."/>
            <person name="Lapidus A."/>
            <person name="Glavina del Rio T."/>
            <person name="Dalin E."/>
            <person name="Tice H."/>
            <person name="Bruce D."/>
            <person name="Goodwin L."/>
            <person name="Pitluck S."/>
            <person name="Saunders E."/>
            <person name="Brettin T."/>
            <person name="Detter J.C."/>
            <person name="Han C."/>
            <person name="Larimer F."/>
            <person name="Land M."/>
            <person name="Hauser L."/>
            <person name="Kyrpides N."/>
            <person name="Ovchinnikova G."/>
            <person name="Richardson P."/>
        </authorList>
    </citation>
    <scope>NUCLEOTIDE SEQUENCE [LARGE SCALE GENOMIC DNA]</scope>
    <source>
        <strain evidence="8">DSM 10501 / KC4</strain>
    </source>
</reference>
<dbReference type="GO" id="GO:0006935">
    <property type="term" value="P:chemotaxis"/>
    <property type="evidence" value="ECO:0007669"/>
    <property type="project" value="InterPro"/>
</dbReference>
<keyword evidence="4" id="KW-1133">Transmembrane helix</keyword>
<keyword evidence="8" id="KW-1185">Reference proteome</keyword>
<dbReference type="EMBL" id="CP001785">
    <property type="protein sequence ID" value="ACX53042.1"/>
    <property type="molecule type" value="Genomic_DNA"/>
</dbReference>
<dbReference type="InterPro" id="IPR003660">
    <property type="entry name" value="HAMP_dom"/>
</dbReference>
<dbReference type="STRING" id="429009.Adeg_1963"/>
<dbReference type="GO" id="GO:0004888">
    <property type="term" value="F:transmembrane signaling receptor activity"/>
    <property type="evidence" value="ECO:0007669"/>
    <property type="project" value="InterPro"/>
</dbReference>
<comment type="similarity">
    <text evidence="2">Belongs to the methyl-accepting chemotaxis (MCP) protein family.</text>
</comment>
<keyword evidence="4" id="KW-0812">Transmembrane</keyword>
<dbReference type="PANTHER" id="PTHR32089">
    <property type="entry name" value="METHYL-ACCEPTING CHEMOTAXIS PROTEIN MCPB"/>
    <property type="match status" value="1"/>
</dbReference>